<accession>A0A5E4MBY8</accession>
<dbReference type="Pfam" id="PF05485">
    <property type="entry name" value="THAP"/>
    <property type="match status" value="1"/>
</dbReference>
<dbReference type="OrthoDB" id="6418547at2759"/>
<feature type="coiled-coil region" evidence="6">
    <location>
        <begin position="335"/>
        <end position="362"/>
    </location>
</feature>
<keyword evidence="1" id="KW-0479">Metal-binding</keyword>
<evidence type="ECO:0000256" key="6">
    <source>
        <dbReference type="SAM" id="Coils"/>
    </source>
</evidence>
<evidence type="ECO:0000256" key="1">
    <source>
        <dbReference type="ARBA" id="ARBA00022723"/>
    </source>
</evidence>
<evidence type="ECO:0000259" key="7">
    <source>
        <dbReference type="PROSITE" id="PS50950"/>
    </source>
</evidence>
<protein>
    <submittedName>
        <fullName evidence="8">Zinc finger, C2CH-type</fullName>
    </submittedName>
</protein>
<evidence type="ECO:0000313" key="9">
    <source>
        <dbReference type="Proteomes" id="UP000325440"/>
    </source>
</evidence>
<keyword evidence="3" id="KW-0862">Zinc</keyword>
<dbReference type="PROSITE" id="PS50950">
    <property type="entry name" value="ZF_THAP"/>
    <property type="match status" value="1"/>
</dbReference>
<dbReference type="Proteomes" id="UP000325440">
    <property type="component" value="Unassembled WGS sequence"/>
</dbReference>
<dbReference type="GO" id="GO:0003677">
    <property type="term" value="F:DNA binding"/>
    <property type="evidence" value="ECO:0007669"/>
    <property type="project" value="UniProtKB-UniRule"/>
</dbReference>
<keyword evidence="6" id="KW-0175">Coiled coil</keyword>
<evidence type="ECO:0000256" key="2">
    <source>
        <dbReference type="ARBA" id="ARBA00022771"/>
    </source>
</evidence>
<dbReference type="InterPro" id="IPR006612">
    <property type="entry name" value="THAP_Znf"/>
</dbReference>
<dbReference type="GO" id="GO:0008270">
    <property type="term" value="F:zinc ion binding"/>
    <property type="evidence" value="ECO:0007669"/>
    <property type="project" value="UniProtKB-KW"/>
</dbReference>
<feature type="domain" description="THAP-type" evidence="7">
    <location>
        <begin position="1"/>
        <end position="88"/>
    </location>
</feature>
<evidence type="ECO:0000256" key="5">
    <source>
        <dbReference type="PROSITE-ProRule" id="PRU00309"/>
    </source>
</evidence>
<evidence type="ECO:0000256" key="4">
    <source>
        <dbReference type="ARBA" id="ARBA00023125"/>
    </source>
</evidence>
<dbReference type="SUPFAM" id="SSF57716">
    <property type="entry name" value="Glucocorticoid receptor-like (DNA-binding domain)"/>
    <property type="match status" value="1"/>
</dbReference>
<dbReference type="EMBL" id="CABPRJ010000486">
    <property type="protein sequence ID" value="VVC28986.1"/>
    <property type="molecule type" value="Genomic_DNA"/>
</dbReference>
<dbReference type="SMART" id="SM00980">
    <property type="entry name" value="THAP"/>
    <property type="match status" value="1"/>
</dbReference>
<gene>
    <name evidence="8" type="ORF">CINCED_3A015199</name>
</gene>
<keyword evidence="9" id="KW-1185">Reference proteome</keyword>
<dbReference type="AlphaFoldDB" id="A0A5E4MBY8"/>
<organism evidence="8 9">
    <name type="scientific">Cinara cedri</name>
    <dbReference type="NCBI Taxonomy" id="506608"/>
    <lineage>
        <taxon>Eukaryota</taxon>
        <taxon>Metazoa</taxon>
        <taxon>Ecdysozoa</taxon>
        <taxon>Arthropoda</taxon>
        <taxon>Hexapoda</taxon>
        <taxon>Insecta</taxon>
        <taxon>Pterygota</taxon>
        <taxon>Neoptera</taxon>
        <taxon>Paraneoptera</taxon>
        <taxon>Hemiptera</taxon>
        <taxon>Sternorrhyncha</taxon>
        <taxon>Aphidomorpha</taxon>
        <taxon>Aphidoidea</taxon>
        <taxon>Aphididae</taxon>
        <taxon>Lachninae</taxon>
        <taxon>Cinara</taxon>
    </lineage>
</organism>
<proteinExistence type="predicted"/>
<keyword evidence="4 5" id="KW-0238">DNA-binding</keyword>
<evidence type="ECO:0000313" key="8">
    <source>
        <dbReference type="EMBL" id="VVC28986.1"/>
    </source>
</evidence>
<evidence type="ECO:0000256" key="3">
    <source>
        <dbReference type="ARBA" id="ARBA00022833"/>
    </source>
</evidence>
<sequence>MTRKCSINNCKSFDGECTFFSVPKEFNTIWTNIIKNVNKCDTKVKFVCEKHFRPQDIVTTYSGVESLGIDFPKRIKPRLSKGAIPQIFNNDSHSSGEKESTKINIDESTQSIVECGRYMFPEHDYSLAMDNSYEVIYVPIESECLFSLKNIEKTTSLPKDWYSSIDVDALTFFYAKQETINEFFKVVIEKQIVITSDKQIRCYILDKLCSEEDLFLPKITSFSNIEIEKLIITFDIKRLCVGGPNELHYPGISVKHGIKYKNNIWRHNKCSFIIHELKRKRCSWCEKIIAAFRVQKYRRTLTNKHNQIGKTFITNQDNRKLLMLRKTIHNLHKSNSRYKIKIEKLQCQLNDLQSVKNKVLNAKTVQFAAIQNRDLKKKNNEFLI</sequence>
<name>A0A5E4MBY8_9HEMI</name>
<reference evidence="8 9" key="1">
    <citation type="submission" date="2019-08" db="EMBL/GenBank/DDBJ databases">
        <authorList>
            <person name="Alioto T."/>
            <person name="Alioto T."/>
            <person name="Gomez Garrido J."/>
        </authorList>
    </citation>
    <scope>NUCLEOTIDE SEQUENCE [LARGE SCALE GENOMIC DNA]</scope>
</reference>
<keyword evidence="2 5" id="KW-0863">Zinc-finger</keyword>